<dbReference type="EMBL" id="QFZK01000012">
    <property type="protein sequence ID" value="RFO95833.1"/>
    <property type="molecule type" value="Genomic_DNA"/>
</dbReference>
<dbReference type="Proteomes" id="UP000260665">
    <property type="component" value="Unassembled WGS sequence"/>
</dbReference>
<evidence type="ECO:0000256" key="1">
    <source>
        <dbReference type="SAM" id="MobiDB-lite"/>
    </source>
</evidence>
<name>A0A3E1R9A5_9BURK</name>
<gene>
    <name evidence="2" type="ORF">DIC66_16745</name>
</gene>
<protein>
    <submittedName>
        <fullName evidence="2">DUF2894 domain-containing protein</fullName>
    </submittedName>
</protein>
<evidence type="ECO:0000313" key="3">
    <source>
        <dbReference type="Proteomes" id="UP000260665"/>
    </source>
</evidence>
<dbReference type="AlphaFoldDB" id="A0A3E1R9A5"/>
<sequence>MPARPAMPSLTLPDTQQQLAALRQAGAQQLEPVRLHFVEALARRAEGHQGTVRRLLDARLAQALAELQARLVPSREDEAVVAAEAGSGSLLAELVQRLTHTPLPISEAPLEARPHEAEAGSELKSVRYFRNTWSKLSADQQVARALDLAPKNAGPINSHMLVLRSLALMRDISPDYLNRFMAYADTLLCLERGPAERPASGKPASARSGNAGPGKRKAR</sequence>
<reference evidence="2 3" key="1">
    <citation type="submission" date="2018-05" db="EMBL/GenBank/DDBJ databases">
        <title>Rhodoferax soyangensis sp.nov., isolated from an oligotrophic freshwater lake.</title>
        <authorList>
            <person name="Park M."/>
        </authorList>
    </citation>
    <scope>NUCLEOTIDE SEQUENCE [LARGE SCALE GENOMIC DNA]</scope>
    <source>
        <strain evidence="2 3">IMCC26218</strain>
    </source>
</reference>
<proteinExistence type="predicted"/>
<organism evidence="2 3">
    <name type="scientific">Rhodoferax lacus</name>
    <dbReference type="NCBI Taxonomy" id="2184758"/>
    <lineage>
        <taxon>Bacteria</taxon>
        <taxon>Pseudomonadati</taxon>
        <taxon>Pseudomonadota</taxon>
        <taxon>Betaproteobacteria</taxon>
        <taxon>Burkholderiales</taxon>
        <taxon>Comamonadaceae</taxon>
        <taxon>Rhodoferax</taxon>
    </lineage>
</organism>
<keyword evidence="3" id="KW-1185">Reference proteome</keyword>
<dbReference type="InterPro" id="IPR021549">
    <property type="entry name" value="DUF2894"/>
</dbReference>
<dbReference type="Pfam" id="PF11445">
    <property type="entry name" value="DUF2894"/>
    <property type="match status" value="1"/>
</dbReference>
<evidence type="ECO:0000313" key="2">
    <source>
        <dbReference type="EMBL" id="RFO95833.1"/>
    </source>
</evidence>
<comment type="caution">
    <text evidence="2">The sequence shown here is derived from an EMBL/GenBank/DDBJ whole genome shotgun (WGS) entry which is preliminary data.</text>
</comment>
<accession>A0A3E1R9A5</accession>
<feature type="region of interest" description="Disordered" evidence="1">
    <location>
        <begin position="194"/>
        <end position="219"/>
    </location>
</feature>